<dbReference type="STRING" id="888741.HMPREF9098_1210"/>
<gene>
    <name evidence="1" type="ORF">HMPREF9098_1210</name>
</gene>
<sequence length="42" mass="5144">MLCECWFWQRVWRILVVERVGLRTKKQPAHLENEVQAAFCRL</sequence>
<dbReference type="HOGENOM" id="CLU_3252766_0_0_4"/>
<name>F0EZC6_9NEIS</name>
<reference evidence="1 2" key="1">
    <citation type="submission" date="2011-01" db="EMBL/GenBank/DDBJ databases">
        <authorList>
            <person name="Muzny D."/>
            <person name="Qin X."/>
            <person name="Deng J."/>
            <person name="Jiang H."/>
            <person name="Liu Y."/>
            <person name="Qu J."/>
            <person name="Song X.-Z."/>
            <person name="Zhang L."/>
            <person name="Thornton R."/>
            <person name="Coyle M."/>
            <person name="Francisco L."/>
            <person name="Jackson L."/>
            <person name="Javaid M."/>
            <person name="Korchina V."/>
            <person name="Kovar C."/>
            <person name="Mata R."/>
            <person name="Mathew T."/>
            <person name="Ngo R."/>
            <person name="Nguyen L."/>
            <person name="Nguyen N."/>
            <person name="Okwuonu G."/>
            <person name="Ongeri F."/>
            <person name="Pham C."/>
            <person name="Simmons D."/>
            <person name="Wilczek-Boney K."/>
            <person name="Hale W."/>
            <person name="Jakkamsetti A."/>
            <person name="Pham P."/>
            <person name="Ruth R."/>
            <person name="San Lucas F."/>
            <person name="Warren J."/>
            <person name="Zhang J."/>
            <person name="Zhao Z."/>
            <person name="Zhou C."/>
            <person name="Zhu D."/>
            <person name="Lee S."/>
            <person name="Bess C."/>
            <person name="Blankenburg K."/>
            <person name="Forbes L."/>
            <person name="Fu Q."/>
            <person name="Gubbala S."/>
            <person name="Hirani K."/>
            <person name="Jayaseelan J.C."/>
            <person name="Lara F."/>
            <person name="Munidasa M."/>
            <person name="Palculict T."/>
            <person name="Patil S."/>
            <person name="Pu L.-L."/>
            <person name="Saada N."/>
            <person name="Tang L."/>
            <person name="Weissenberger G."/>
            <person name="Zhu Y."/>
            <person name="Hemphill L."/>
            <person name="Shang Y."/>
            <person name="Youmans B."/>
            <person name="Ayvaz T."/>
            <person name="Ross M."/>
            <person name="Santibanez J."/>
            <person name="Aqrawi P."/>
            <person name="Gross S."/>
            <person name="Joshi V."/>
            <person name="Fowler G."/>
            <person name="Nazareth L."/>
            <person name="Reid J."/>
            <person name="Worley K."/>
            <person name="Petrosino J."/>
            <person name="Highlander S."/>
            <person name="Gibbs R."/>
        </authorList>
    </citation>
    <scope>NUCLEOTIDE SEQUENCE [LARGE SCALE GENOMIC DNA]</scope>
    <source>
        <strain evidence="1 2">ATCC 33394</strain>
    </source>
</reference>
<dbReference type="AlphaFoldDB" id="F0EZC6"/>
<proteinExistence type="predicted"/>
<keyword evidence="2" id="KW-1185">Reference proteome</keyword>
<organism evidence="1 2">
    <name type="scientific">Kingella denitrificans ATCC 33394</name>
    <dbReference type="NCBI Taxonomy" id="888741"/>
    <lineage>
        <taxon>Bacteria</taxon>
        <taxon>Pseudomonadati</taxon>
        <taxon>Pseudomonadota</taxon>
        <taxon>Betaproteobacteria</taxon>
        <taxon>Neisseriales</taxon>
        <taxon>Neisseriaceae</taxon>
        <taxon>Kingella</taxon>
    </lineage>
</organism>
<dbReference type="Proteomes" id="UP000004088">
    <property type="component" value="Unassembled WGS sequence"/>
</dbReference>
<comment type="caution">
    <text evidence="1">The sequence shown here is derived from an EMBL/GenBank/DDBJ whole genome shotgun (WGS) entry which is preliminary data.</text>
</comment>
<evidence type="ECO:0000313" key="1">
    <source>
        <dbReference type="EMBL" id="EGC17383.1"/>
    </source>
</evidence>
<accession>F0EZC6</accession>
<evidence type="ECO:0000313" key="2">
    <source>
        <dbReference type="Proteomes" id="UP000004088"/>
    </source>
</evidence>
<protein>
    <submittedName>
        <fullName evidence="1">Uncharacterized protein</fullName>
    </submittedName>
</protein>
<dbReference type="EMBL" id="AEWV01000020">
    <property type="protein sequence ID" value="EGC17383.1"/>
    <property type="molecule type" value="Genomic_DNA"/>
</dbReference>